<keyword evidence="6" id="KW-0560">Oxidoreductase</keyword>
<dbReference type="Proteomes" id="UP001151699">
    <property type="component" value="Chromosome C"/>
</dbReference>
<dbReference type="PANTHER" id="PTHR24322:SF748">
    <property type="entry name" value="FI23927P1-RELATED"/>
    <property type="match status" value="1"/>
</dbReference>
<dbReference type="PANTHER" id="PTHR24322">
    <property type="entry name" value="PKSB"/>
    <property type="match status" value="1"/>
</dbReference>
<dbReference type="GO" id="GO:0016020">
    <property type="term" value="C:membrane"/>
    <property type="evidence" value="ECO:0007669"/>
    <property type="project" value="UniProtKB-SubCell"/>
</dbReference>
<gene>
    <name evidence="14" type="primary">HSD17B13</name>
    <name evidence="14" type="ORF">Bhyg_13857</name>
</gene>
<dbReference type="AlphaFoldDB" id="A0A9Q0MS36"/>
<reference evidence="14" key="1">
    <citation type="submission" date="2022-07" db="EMBL/GenBank/DDBJ databases">
        <authorList>
            <person name="Trinca V."/>
            <person name="Uliana J.V.C."/>
            <person name="Torres T.T."/>
            <person name="Ward R.J."/>
            <person name="Monesi N."/>
        </authorList>
    </citation>
    <scope>NUCLEOTIDE SEQUENCE</scope>
    <source>
        <strain evidence="14">HSMRA1968</strain>
        <tissue evidence="14">Whole embryos</tissue>
    </source>
</reference>
<protein>
    <recommendedName>
        <fullName evidence="10">Short-chain dehydrogenase/reductase 3</fullName>
    </recommendedName>
    <alternativeName>
        <fullName evidence="11">Retinal short-chain dehydrogenase/reductase 1</fullName>
    </alternativeName>
</protein>
<dbReference type="Gene3D" id="3.40.50.720">
    <property type="entry name" value="NAD(P)-binding Rossmann-like Domain"/>
    <property type="match status" value="1"/>
</dbReference>
<evidence type="ECO:0000256" key="12">
    <source>
        <dbReference type="RuleBase" id="RU000363"/>
    </source>
</evidence>
<dbReference type="SUPFAM" id="SSF51735">
    <property type="entry name" value="NAD(P)-binding Rossmann-fold domains"/>
    <property type="match status" value="1"/>
</dbReference>
<sequence>MQNISESGRVSYVAADPLKKIGWFKKIIFWILVLVDAINVLVLSIPNWITSVYHCVISPPRKCIKGQTVLITGGGNGIGKALAYKLAEKGCNIAIADIEWNAAQATAKDLQAKNVIAKAYHVDVADVDQIKELKKNIETDIAPVDILINNAALIPLLSLREGSEMEIERIVRVNITSHFYMTRAFLPGMILRKLGHIVGISSITAVHPMPGAVIYSATKFAVNGFIQALYQELRQEGNDFINLTSVLPYFVSTRKDLTEAVNLRFPMMSAEEVAEVTVDAMLRNEQIVSVPRYNLLLSAFLNTLSLPNQCLIRDYVFKEREARQVFYKEKESSNAD</sequence>
<keyword evidence="3 13" id="KW-0812">Transmembrane</keyword>
<keyword evidence="4" id="KW-0521">NADP</keyword>
<evidence type="ECO:0000256" key="13">
    <source>
        <dbReference type="SAM" id="Phobius"/>
    </source>
</evidence>
<evidence type="ECO:0000256" key="11">
    <source>
        <dbReference type="ARBA" id="ARBA00082544"/>
    </source>
</evidence>
<keyword evidence="15" id="KW-1185">Reference proteome</keyword>
<proteinExistence type="inferred from homology"/>
<dbReference type="InterPro" id="IPR036291">
    <property type="entry name" value="NAD(P)-bd_dom_sf"/>
</dbReference>
<evidence type="ECO:0000256" key="8">
    <source>
        <dbReference type="ARBA" id="ARBA00023136"/>
    </source>
</evidence>
<dbReference type="EMBL" id="WJQU01000004">
    <property type="protein sequence ID" value="KAJ6635272.1"/>
    <property type="molecule type" value="Genomic_DNA"/>
</dbReference>
<keyword evidence="8 13" id="KW-0472">Membrane</keyword>
<dbReference type="Pfam" id="PF00106">
    <property type="entry name" value="adh_short"/>
    <property type="match status" value="1"/>
</dbReference>
<comment type="subcellular location">
    <subcellularLocation>
        <location evidence="1">Membrane</location>
        <topology evidence="1">Multi-pass membrane protein</topology>
    </subcellularLocation>
</comment>
<comment type="similarity">
    <text evidence="2 12">Belongs to the short-chain dehydrogenases/reductases (SDR) family.</text>
</comment>
<organism evidence="14 15">
    <name type="scientific">Pseudolycoriella hygida</name>
    <dbReference type="NCBI Taxonomy" id="35572"/>
    <lineage>
        <taxon>Eukaryota</taxon>
        <taxon>Metazoa</taxon>
        <taxon>Ecdysozoa</taxon>
        <taxon>Arthropoda</taxon>
        <taxon>Hexapoda</taxon>
        <taxon>Insecta</taxon>
        <taxon>Pterygota</taxon>
        <taxon>Neoptera</taxon>
        <taxon>Endopterygota</taxon>
        <taxon>Diptera</taxon>
        <taxon>Nematocera</taxon>
        <taxon>Sciaroidea</taxon>
        <taxon>Sciaridae</taxon>
        <taxon>Pseudolycoriella</taxon>
    </lineage>
</organism>
<dbReference type="OrthoDB" id="6251714at2759"/>
<evidence type="ECO:0000256" key="1">
    <source>
        <dbReference type="ARBA" id="ARBA00004141"/>
    </source>
</evidence>
<evidence type="ECO:0000256" key="5">
    <source>
        <dbReference type="ARBA" id="ARBA00022989"/>
    </source>
</evidence>
<feature type="transmembrane region" description="Helical" evidence="13">
    <location>
        <begin position="27"/>
        <end position="49"/>
    </location>
</feature>
<keyword evidence="7" id="KW-0443">Lipid metabolism</keyword>
<dbReference type="GO" id="GO:0005811">
    <property type="term" value="C:lipid droplet"/>
    <property type="evidence" value="ECO:0007669"/>
    <property type="project" value="TreeGrafter"/>
</dbReference>
<dbReference type="FunFam" id="3.40.50.720:FF:000131">
    <property type="entry name" value="Short-chain dehydrogenase/reductase 3"/>
    <property type="match status" value="1"/>
</dbReference>
<comment type="function">
    <text evidence="9">Catalyzes the reduction of all-trans-retinal to all-trans-retinol in the presence of NADPH.</text>
</comment>
<name>A0A9Q0MS36_9DIPT</name>
<dbReference type="PRINTS" id="PR00080">
    <property type="entry name" value="SDRFAMILY"/>
</dbReference>
<evidence type="ECO:0000313" key="14">
    <source>
        <dbReference type="EMBL" id="KAJ6635272.1"/>
    </source>
</evidence>
<evidence type="ECO:0000256" key="2">
    <source>
        <dbReference type="ARBA" id="ARBA00006484"/>
    </source>
</evidence>
<evidence type="ECO:0000313" key="15">
    <source>
        <dbReference type="Proteomes" id="UP001151699"/>
    </source>
</evidence>
<dbReference type="PRINTS" id="PR00081">
    <property type="entry name" value="GDHRDH"/>
</dbReference>
<evidence type="ECO:0000256" key="3">
    <source>
        <dbReference type="ARBA" id="ARBA00022692"/>
    </source>
</evidence>
<dbReference type="GO" id="GO:0052650">
    <property type="term" value="F:all-trans-retinol dehydrogenase (NADP+) activity"/>
    <property type="evidence" value="ECO:0007669"/>
    <property type="project" value="UniProtKB-ARBA"/>
</dbReference>
<evidence type="ECO:0000256" key="9">
    <source>
        <dbReference type="ARBA" id="ARBA00059620"/>
    </source>
</evidence>
<comment type="caution">
    <text evidence="14">The sequence shown here is derived from an EMBL/GenBank/DDBJ whole genome shotgun (WGS) entry which is preliminary data.</text>
</comment>
<evidence type="ECO:0000256" key="10">
    <source>
        <dbReference type="ARBA" id="ARBA00068717"/>
    </source>
</evidence>
<keyword evidence="5 13" id="KW-1133">Transmembrane helix</keyword>
<dbReference type="InterPro" id="IPR002347">
    <property type="entry name" value="SDR_fam"/>
</dbReference>
<accession>A0A9Q0MS36</accession>
<evidence type="ECO:0000256" key="6">
    <source>
        <dbReference type="ARBA" id="ARBA00023002"/>
    </source>
</evidence>
<evidence type="ECO:0000256" key="7">
    <source>
        <dbReference type="ARBA" id="ARBA00023098"/>
    </source>
</evidence>
<evidence type="ECO:0000256" key="4">
    <source>
        <dbReference type="ARBA" id="ARBA00022857"/>
    </source>
</evidence>